<dbReference type="GO" id="GO:0005576">
    <property type="term" value="C:extracellular region"/>
    <property type="evidence" value="ECO:0007669"/>
    <property type="project" value="UniProtKB-SubCell"/>
</dbReference>
<dbReference type="InterPro" id="IPR037120">
    <property type="entry name" value="Haem_peroxidase_sf_animal"/>
</dbReference>
<reference evidence="8" key="1">
    <citation type="submission" date="2018-10" db="EMBL/GenBank/DDBJ databases">
        <title>Transcriptome assembly of Aceria tosichella (Wheat curl mite) Type 2.</title>
        <authorList>
            <person name="Scully E.D."/>
            <person name="Geib S.M."/>
            <person name="Palmer N.A."/>
            <person name="Gupta A.K."/>
            <person name="Sarath G."/>
            <person name="Tatineni S."/>
        </authorList>
    </citation>
    <scope>NUCLEOTIDE SEQUENCE</scope>
    <source>
        <strain evidence="8">LincolnNE</strain>
    </source>
</reference>
<dbReference type="InterPro" id="IPR019791">
    <property type="entry name" value="Haem_peroxidase_animal"/>
</dbReference>
<dbReference type="Gene3D" id="1.10.640.10">
    <property type="entry name" value="Haem peroxidase domain superfamily, animal type"/>
    <property type="match status" value="1"/>
</dbReference>
<proteinExistence type="predicted"/>
<dbReference type="InterPro" id="IPR010255">
    <property type="entry name" value="Haem_peroxidase_sf"/>
</dbReference>
<dbReference type="PROSITE" id="PS50292">
    <property type="entry name" value="PEROXIDASE_3"/>
    <property type="match status" value="1"/>
</dbReference>
<feature type="region of interest" description="Disordered" evidence="7">
    <location>
        <begin position="299"/>
        <end position="348"/>
    </location>
</feature>
<dbReference type="GO" id="GO:0020037">
    <property type="term" value="F:heme binding"/>
    <property type="evidence" value="ECO:0007669"/>
    <property type="project" value="InterPro"/>
</dbReference>
<feature type="compositionally biased region" description="Basic and acidic residues" evidence="7">
    <location>
        <begin position="967"/>
        <end position="978"/>
    </location>
</feature>
<dbReference type="PANTHER" id="PTHR11475:SF4">
    <property type="entry name" value="CHORION PEROXIDASE"/>
    <property type="match status" value="1"/>
</dbReference>
<dbReference type="PRINTS" id="PR00457">
    <property type="entry name" value="ANPEROXIDASE"/>
</dbReference>
<feature type="region of interest" description="Disordered" evidence="7">
    <location>
        <begin position="190"/>
        <end position="213"/>
    </location>
</feature>
<dbReference type="EMBL" id="GGYP01005437">
    <property type="protein sequence ID" value="MDE50208.1"/>
    <property type="molecule type" value="Transcribed_RNA"/>
</dbReference>
<dbReference type="GO" id="GO:0006979">
    <property type="term" value="P:response to oxidative stress"/>
    <property type="evidence" value="ECO:0007669"/>
    <property type="project" value="InterPro"/>
</dbReference>
<feature type="compositionally biased region" description="Acidic residues" evidence="7">
    <location>
        <begin position="979"/>
        <end position="989"/>
    </location>
</feature>
<keyword evidence="3 8" id="KW-0560">Oxidoreductase</keyword>
<evidence type="ECO:0000256" key="4">
    <source>
        <dbReference type="ARBA" id="ARBA00022729"/>
    </source>
</evidence>
<feature type="binding site" description="axial binding residue" evidence="6">
    <location>
        <position position="715"/>
    </location>
    <ligand>
        <name>heme b</name>
        <dbReference type="ChEBI" id="CHEBI:60344"/>
    </ligand>
    <ligandPart>
        <name>Fe</name>
        <dbReference type="ChEBI" id="CHEBI:18248"/>
    </ligandPart>
</feature>
<keyword evidence="3 8" id="KW-0575">Peroxidase</keyword>
<feature type="compositionally biased region" description="Polar residues" evidence="7">
    <location>
        <begin position="302"/>
        <end position="337"/>
    </location>
</feature>
<evidence type="ECO:0000256" key="3">
    <source>
        <dbReference type="ARBA" id="ARBA00022559"/>
    </source>
</evidence>
<keyword evidence="5" id="KW-0325">Glycoprotein</keyword>
<evidence type="ECO:0000313" key="8">
    <source>
        <dbReference type="EMBL" id="MDE50208.1"/>
    </source>
</evidence>
<gene>
    <name evidence="8" type="primary">Pxd_4</name>
    <name evidence="8" type="ORF">g.16068</name>
</gene>
<dbReference type="GO" id="GO:0046872">
    <property type="term" value="F:metal ion binding"/>
    <property type="evidence" value="ECO:0007669"/>
    <property type="project" value="UniProtKB-KW"/>
</dbReference>
<evidence type="ECO:0000256" key="6">
    <source>
        <dbReference type="PIRSR" id="PIRSR619791-2"/>
    </source>
</evidence>
<protein>
    <submittedName>
        <fullName evidence="8">Peroxidase</fullName>
    </submittedName>
</protein>
<dbReference type="SUPFAM" id="SSF48113">
    <property type="entry name" value="Heme-dependent peroxidases"/>
    <property type="match status" value="1"/>
</dbReference>
<keyword evidence="6" id="KW-0479">Metal-binding</keyword>
<dbReference type="FunFam" id="1.10.640.10:FF:000003">
    <property type="entry name" value="chorion peroxidase"/>
    <property type="match status" value="1"/>
</dbReference>
<keyword evidence="6" id="KW-0349">Heme</keyword>
<accession>A0A6G1SIH4</accession>
<feature type="region of interest" description="Disordered" evidence="7">
    <location>
        <begin position="958"/>
        <end position="989"/>
    </location>
</feature>
<organism evidence="8">
    <name type="scientific">Aceria tosichella</name>
    <name type="common">wheat curl mite</name>
    <dbReference type="NCBI Taxonomy" id="561515"/>
    <lineage>
        <taxon>Eukaryota</taxon>
        <taxon>Metazoa</taxon>
        <taxon>Ecdysozoa</taxon>
        <taxon>Arthropoda</taxon>
        <taxon>Chelicerata</taxon>
        <taxon>Arachnida</taxon>
        <taxon>Acari</taxon>
        <taxon>Acariformes</taxon>
        <taxon>Trombidiformes</taxon>
        <taxon>Prostigmata</taxon>
        <taxon>Eupodina</taxon>
        <taxon>Eriophyoidea</taxon>
        <taxon>Eriophyidae</taxon>
        <taxon>Eriophyinae</taxon>
        <taxon>Aceriini</taxon>
        <taxon>Aceria</taxon>
    </lineage>
</organism>
<evidence type="ECO:0000256" key="1">
    <source>
        <dbReference type="ARBA" id="ARBA00004613"/>
    </source>
</evidence>
<evidence type="ECO:0000256" key="5">
    <source>
        <dbReference type="ARBA" id="ARBA00023180"/>
    </source>
</evidence>
<evidence type="ECO:0000256" key="7">
    <source>
        <dbReference type="SAM" id="MobiDB-lite"/>
    </source>
</evidence>
<dbReference type="AlphaFoldDB" id="A0A6G1SIH4"/>
<sequence>MPSLSSLSLSSSLSPRKYRFLAKMQIKSSKFKLTLFFSTILILLLPHLTLSQNPQELCATNIFSSFLCKAGQAVIGGAAKIATNILNRPKHWGVPDNEPLELNDNYNYDQQQGQYHHRPHHQIDRASFAGPIRKRNRVFCQTADGTDGVCRPLTACYHRHGSSIRYEMDSRQCPGGLSLVCCPKRNRYPQPQGEQQLSPIQLIGPQRQRPSPGGKPLIEIDALRSIVSQVFQHNSESERTNEIERTAANEGLALRKDSPGDLHSKFIQLRNTQMVSKLAKDGADFLAVASKLVKSRLLNEAEGSQPSGGTSDCSKGTSEASDGTVVTSDDQCQSEPNKPSEKQVSRRRSFLPEVDFSQTDLASRCPGDPVCPRFAAKEPYRSYDGSCNNLKHTGWGKSNMPYTRILPPDYEDGVSEIRKTGVTSIVLPNPRTISLATIRWSDKPDIKASLMLMQWGQFVIHDLSLAATTPMFTAQGTSIDCCNRKLLLDPRFKHPACISVLLPDNDPFYRRFNVGCMNLVRSAPSPPVGCRLRAREQLNQLTSFLDGSQIYGNDEQQALGLRRFQGGLMKSSQINGMEFLPFDARLGEGCVLPTAGIRRGMRCFVAGDNRVNELTGLVTMHAIFLREHNRIARILWQLNPSWPDERLYQEARKIVIAQLQHITYNEWLPLIVGPIIMRDFKLELSQTNGGYSLEYDPETDPSIINEFAAAAHRLHSLVQSAFNFQTPDGQLIQQFKLRNIFNNPASLYREGNFDACIHSMVNEPAQAIDNHFSEEITNHLFQDTNSSFGMDLVTVNIQRGRDHGIPGYNFFRQACGLTRLRSFEQLDSVMVEGASEVFSQLYAHVDDIDLFIAGNYEKKLRDAMVGPVFACIIGEQYRRLKFGDRYWYENGNQAGAFTPSQLSEIKRSSLARIICDNGEAVEKIQPLAFLKHANWNPKVPCSQIPPIDLRHWQSEQQEQFDPFSFRGSREPAARRLDTEKEETIDDGLD</sequence>
<name>A0A6G1SIH4_9ACAR</name>
<comment type="subcellular location">
    <subcellularLocation>
        <location evidence="1">Secreted</location>
    </subcellularLocation>
</comment>
<evidence type="ECO:0000256" key="2">
    <source>
        <dbReference type="ARBA" id="ARBA00022525"/>
    </source>
</evidence>
<dbReference type="CDD" id="cd09823">
    <property type="entry name" value="peroxinectin_like"/>
    <property type="match status" value="1"/>
</dbReference>
<keyword evidence="4" id="KW-0732">Signal</keyword>
<keyword evidence="2" id="KW-0964">Secreted</keyword>
<dbReference type="Pfam" id="PF03098">
    <property type="entry name" value="An_peroxidase"/>
    <property type="match status" value="1"/>
</dbReference>
<dbReference type="PANTHER" id="PTHR11475">
    <property type="entry name" value="OXIDASE/PEROXIDASE"/>
    <property type="match status" value="1"/>
</dbReference>
<dbReference type="GO" id="GO:0004601">
    <property type="term" value="F:peroxidase activity"/>
    <property type="evidence" value="ECO:0007669"/>
    <property type="project" value="UniProtKB-KW"/>
</dbReference>
<keyword evidence="6" id="KW-0408">Iron</keyword>